<keyword evidence="9" id="KW-0066">ATP synthesis</keyword>
<dbReference type="Gene3D" id="1.10.287.80">
    <property type="entry name" value="ATP synthase, gamma subunit, helix hairpin domain"/>
    <property type="match status" value="1"/>
</dbReference>
<evidence type="ECO:0000256" key="8">
    <source>
        <dbReference type="ARBA" id="ARBA00023196"/>
    </source>
</evidence>
<reference evidence="10" key="1">
    <citation type="journal article" date="2023" name="Int. J. Syst. Evol. Microbiol.">
        <title>Methylocystis iwaonis sp. nov., a type II methane-oxidizing bacterium from surface soil of a rice paddy field in Japan, and emended description of the genus Methylocystis (ex Whittenbury et al. 1970) Bowman et al. 1993.</title>
        <authorList>
            <person name="Kaise H."/>
            <person name="Sawadogo J.B."/>
            <person name="Alam M.S."/>
            <person name="Ueno C."/>
            <person name="Dianou D."/>
            <person name="Shinjo R."/>
            <person name="Asakawa S."/>
        </authorList>
    </citation>
    <scope>NUCLEOTIDE SEQUENCE</scope>
    <source>
        <strain evidence="10">LMG27198</strain>
    </source>
</reference>
<protein>
    <submittedName>
        <fullName evidence="10">H+-transporting ATP synthase subunit gamma</fullName>
    </submittedName>
</protein>
<evidence type="ECO:0000313" key="11">
    <source>
        <dbReference type="Proteomes" id="UP001144323"/>
    </source>
</evidence>
<proteinExistence type="inferred from homology"/>
<dbReference type="SUPFAM" id="SSF52943">
    <property type="entry name" value="ATP synthase (F1-ATPase), gamma subunit"/>
    <property type="match status" value="1"/>
</dbReference>
<dbReference type="AlphaFoldDB" id="A0A9W6GZR9"/>
<dbReference type="Gene3D" id="3.40.1380.10">
    <property type="match status" value="1"/>
</dbReference>
<dbReference type="InterPro" id="IPR035968">
    <property type="entry name" value="ATP_synth_F1_ATPase_gsu"/>
</dbReference>
<comment type="subcellular location">
    <subcellularLocation>
        <location evidence="2">Membrane</location>
        <topology evidence="2">Peripheral membrane protein</topology>
    </subcellularLocation>
</comment>
<organism evidence="10 11">
    <name type="scientific">Methylocystis echinoides</name>
    <dbReference type="NCBI Taxonomy" id="29468"/>
    <lineage>
        <taxon>Bacteria</taxon>
        <taxon>Pseudomonadati</taxon>
        <taxon>Pseudomonadota</taxon>
        <taxon>Alphaproteobacteria</taxon>
        <taxon>Hyphomicrobiales</taxon>
        <taxon>Methylocystaceae</taxon>
        <taxon>Methylocystis</taxon>
    </lineage>
</organism>
<dbReference type="Proteomes" id="UP001144323">
    <property type="component" value="Unassembled WGS sequence"/>
</dbReference>
<keyword evidence="7" id="KW-0472">Membrane</keyword>
<evidence type="ECO:0000256" key="7">
    <source>
        <dbReference type="ARBA" id="ARBA00023136"/>
    </source>
</evidence>
<comment type="caution">
    <text evidence="10">The sequence shown here is derived from an EMBL/GenBank/DDBJ whole genome shotgun (WGS) entry which is preliminary data.</text>
</comment>
<dbReference type="RefSeq" id="WP_281806875.1">
    <property type="nucleotide sequence ID" value="NZ_BSEC01000005.1"/>
</dbReference>
<evidence type="ECO:0000256" key="5">
    <source>
        <dbReference type="ARBA" id="ARBA00022781"/>
    </source>
</evidence>
<accession>A0A9W6GZR9</accession>
<dbReference type="Pfam" id="PF00231">
    <property type="entry name" value="ATP-synt"/>
    <property type="match status" value="1"/>
</dbReference>
<comment type="similarity">
    <text evidence="3">Belongs to the ATPase gamma chain family.</text>
</comment>
<keyword evidence="11" id="KW-1185">Reference proteome</keyword>
<comment type="function">
    <text evidence="1">Produces ATP from ADP in the presence of a proton gradient across the membrane. The gamma chain is believed to be important in regulating ATPase activity and the flow of protons through the CF(0) complex.</text>
</comment>
<dbReference type="InterPro" id="IPR000131">
    <property type="entry name" value="ATP_synth_F1_gsu"/>
</dbReference>
<keyword evidence="8" id="KW-0139">CF(1)</keyword>
<dbReference type="GO" id="GO:0046933">
    <property type="term" value="F:proton-transporting ATP synthase activity, rotational mechanism"/>
    <property type="evidence" value="ECO:0007669"/>
    <property type="project" value="InterPro"/>
</dbReference>
<evidence type="ECO:0000256" key="2">
    <source>
        <dbReference type="ARBA" id="ARBA00004170"/>
    </source>
</evidence>
<gene>
    <name evidence="10" type="ORF">LMG27198_48270</name>
</gene>
<evidence type="ECO:0000313" key="10">
    <source>
        <dbReference type="EMBL" id="GLI95835.1"/>
    </source>
</evidence>
<keyword evidence="6" id="KW-0406">Ion transport</keyword>
<keyword evidence="4" id="KW-0813">Transport</keyword>
<evidence type="ECO:0000256" key="6">
    <source>
        <dbReference type="ARBA" id="ARBA00023065"/>
    </source>
</evidence>
<name>A0A9W6GZR9_9HYPH</name>
<dbReference type="GO" id="GO:0045259">
    <property type="term" value="C:proton-transporting ATP synthase complex"/>
    <property type="evidence" value="ECO:0007669"/>
    <property type="project" value="UniProtKB-KW"/>
</dbReference>
<dbReference type="PRINTS" id="PR00126">
    <property type="entry name" value="ATPASEGAMMA"/>
</dbReference>
<evidence type="ECO:0000256" key="4">
    <source>
        <dbReference type="ARBA" id="ARBA00022448"/>
    </source>
</evidence>
<evidence type="ECO:0000256" key="1">
    <source>
        <dbReference type="ARBA" id="ARBA00003456"/>
    </source>
</evidence>
<evidence type="ECO:0000256" key="3">
    <source>
        <dbReference type="ARBA" id="ARBA00007681"/>
    </source>
</evidence>
<sequence>MRLAEIQAHIGSIHELSEIVGAMRSLAGMRLQETLHALPAAARYTEAVGAALASTLPLMAEPVAERQEGPAKKAAVLYMAEHSFVGSFNARLLEAAEGVLGQTDLLFVLGSRGSALVTERGREMAWKAPMATRLAGAPEIIYRLVNKLYALIANGEVSRVEAVYARHRQGGAPAIETRLVLPLDLKALAAKQPRQPPLFNLKPVALHESLMAEYVFAMLTEAAVESIASENAERFAAMESAHGNVEKKLQQLKQQEGVARQGEITTELLELITGSDALAKS</sequence>
<dbReference type="EMBL" id="BSEC01000005">
    <property type="protein sequence ID" value="GLI95835.1"/>
    <property type="molecule type" value="Genomic_DNA"/>
</dbReference>
<keyword evidence="5" id="KW-0375">Hydrogen ion transport</keyword>
<evidence type="ECO:0000256" key="9">
    <source>
        <dbReference type="ARBA" id="ARBA00023310"/>
    </source>
</evidence>